<sequence>MTQPTPGDESPAEAPKNDKKGTRTPTRAEQEAARKRPLVPDDRKEAAKKAKSDAAEQRRKYNEGMAAGDERYLPARDKGPQKKFVRHYVDARTSLGELLLPVMLVLVLASLIPVVEVQAYAMIALYVYLLAAIADAIILTFTIKRKLRAKFGTAERGVGWYAAMRGLQMRVLRLPKPQNKRGNYPA</sequence>
<evidence type="ECO:0000256" key="1">
    <source>
        <dbReference type="SAM" id="MobiDB-lite"/>
    </source>
</evidence>
<accession>A0A6I4P7C5</accession>
<gene>
    <name evidence="3" type="ORF">GB864_13935</name>
</gene>
<dbReference type="Proteomes" id="UP000438182">
    <property type="component" value="Unassembled WGS sequence"/>
</dbReference>
<organism evidence="3 4">
    <name type="scientific">Agromyces seonyuensis</name>
    <dbReference type="NCBI Taxonomy" id="2662446"/>
    <lineage>
        <taxon>Bacteria</taxon>
        <taxon>Bacillati</taxon>
        <taxon>Actinomycetota</taxon>
        <taxon>Actinomycetes</taxon>
        <taxon>Micrococcales</taxon>
        <taxon>Microbacteriaceae</taxon>
        <taxon>Agromyces</taxon>
    </lineage>
</organism>
<comment type="caution">
    <text evidence="3">The sequence shown here is derived from an EMBL/GenBank/DDBJ whole genome shotgun (WGS) entry which is preliminary data.</text>
</comment>
<evidence type="ECO:0000256" key="2">
    <source>
        <dbReference type="SAM" id="Phobius"/>
    </source>
</evidence>
<protein>
    <submittedName>
        <fullName evidence="3">DUF3043 domain-containing protein</fullName>
    </submittedName>
</protein>
<keyword evidence="2" id="KW-0812">Transmembrane</keyword>
<dbReference type="InterPro" id="IPR021403">
    <property type="entry name" value="DUF3043"/>
</dbReference>
<feature type="region of interest" description="Disordered" evidence="1">
    <location>
        <begin position="1"/>
        <end position="66"/>
    </location>
</feature>
<dbReference type="EMBL" id="WSTA01000071">
    <property type="protein sequence ID" value="MWB99647.1"/>
    <property type="molecule type" value="Genomic_DNA"/>
</dbReference>
<dbReference type="AlphaFoldDB" id="A0A6I4P7C5"/>
<keyword evidence="2" id="KW-1133">Transmembrane helix</keyword>
<dbReference type="Pfam" id="PF11241">
    <property type="entry name" value="DUF3043"/>
    <property type="match status" value="1"/>
</dbReference>
<feature type="transmembrane region" description="Helical" evidence="2">
    <location>
        <begin position="95"/>
        <end position="114"/>
    </location>
</feature>
<reference evidence="3 4" key="1">
    <citation type="submission" date="2019-12" db="EMBL/GenBank/DDBJ databases">
        <authorList>
            <person name="Kim Y.S."/>
        </authorList>
    </citation>
    <scope>NUCLEOTIDE SEQUENCE [LARGE SCALE GENOMIC DNA]</scope>
    <source>
        <strain evidence="3 4">MMS17-SY077</strain>
    </source>
</reference>
<evidence type="ECO:0000313" key="3">
    <source>
        <dbReference type="EMBL" id="MWB99647.1"/>
    </source>
</evidence>
<name>A0A6I4P7C5_9MICO</name>
<proteinExistence type="predicted"/>
<keyword evidence="2" id="KW-0472">Membrane</keyword>
<feature type="transmembrane region" description="Helical" evidence="2">
    <location>
        <begin position="120"/>
        <end position="141"/>
    </location>
</feature>
<keyword evidence="4" id="KW-1185">Reference proteome</keyword>
<feature type="compositionally biased region" description="Basic and acidic residues" evidence="1">
    <location>
        <begin position="15"/>
        <end position="66"/>
    </location>
</feature>
<evidence type="ECO:0000313" key="4">
    <source>
        <dbReference type="Proteomes" id="UP000438182"/>
    </source>
</evidence>